<feature type="transmembrane region" description="Helical" evidence="1">
    <location>
        <begin position="74"/>
        <end position="91"/>
    </location>
</feature>
<sequence length="155" mass="16741">MKTAVLDTLGDRLVAVFLIGFAVFVFIYTADFPEAAQPLDPGIEAFPRITAGLIGVLALVLLAKPREWEKFPRGSGVVRVLGTVVLVYFYYLALQPLGFVVTTSFFLVGHLLLIGVRKPLSIIVITAVGGFGIFYLFRSVLDVPLPLSGIGGLPF</sequence>
<evidence type="ECO:0000259" key="2">
    <source>
        <dbReference type="Pfam" id="PF07331"/>
    </source>
</evidence>
<protein>
    <recommendedName>
        <fullName evidence="2">DUF1468 domain-containing protein</fullName>
    </recommendedName>
</protein>
<evidence type="ECO:0000313" key="3">
    <source>
        <dbReference type="EMBL" id="GAA2033597.1"/>
    </source>
</evidence>
<dbReference type="EMBL" id="BAAAMN010000019">
    <property type="protein sequence ID" value="GAA2033597.1"/>
    <property type="molecule type" value="Genomic_DNA"/>
</dbReference>
<evidence type="ECO:0000256" key="1">
    <source>
        <dbReference type="SAM" id="Phobius"/>
    </source>
</evidence>
<dbReference type="RefSeq" id="WP_343956778.1">
    <property type="nucleotide sequence ID" value="NZ_BAAAMN010000019.1"/>
</dbReference>
<gene>
    <name evidence="3" type="ORF">GCM10009720_12650</name>
</gene>
<evidence type="ECO:0000313" key="4">
    <source>
        <dbReference type="Proteomes" id="UP001501461"/>
    </source>
</evidence>
<keyword evidence="1" id="KW-1133">Transmembrane helix</keyword>
<accession>A0ABP5FTC0</accession>
<dbReference type="InterPro" id="IPR009936">
    <property type="entry name" value="DUF1468"/>
</dbReference>
<keyword evidence="4" id="KW-1185">Reference proteome</keyword>
<name>A0ABP5FTC0_9MICC</name>
<keyword evidence="1" id="KW-0472">Membrane</keyword>
<dbReference type="Pfam" id="PF07331">
    <property type="entry name" value="TctB"/>
    <property type="match status" value="1"/>
</dbReference>
<proteinExistence type="predicted"/>
<feature type="transmembrane region" description="Helical" evidence="1">
    <location>
        <begin position="120"/>
        <end position="137"/>
    </location>
</feature>
<comment type="caution">
    <text evidence="3">The sequence shown here is derived from an EMBL/GenBank/DDBJ whole genome shotgun (WGS) entry which is preliminary data.</text>
</comment>
<feature type="transmembrane region" description="Helical" evidence="1">
    <location>
        <begin position="45"/>
        <end position="62"/>
    </location>
</feature>
<organism evidence="3 4">
    <name type="scientific">Yaniella flava</name>
    <dbReference type="NCBI Taxonomy" id="287930"/>
    <lineage>
        <taxon>Bacteria</taxon>
        <taxon>Bacillati</taxon>
        <taxon>Actinomycetota</taxon>
        <taxon>Actinomycetes</taxon>
        <taxon>Micrococcales</taxon>
        <taxon>Micrococcaceae</taxon>
        <taxon>Yaniella</taxon>
    </lineage>
</organism>
<dbReference type="Proteomes" id="UP001501461">
    <property type="component" value="Unassembled WGS sequence"/>
</dbReference>
<feature type="transmembrane region" description="Helical" evidence="1">
    <location>
        <begin position="97"/>
        <end position="113"/>
    </location>
</feature>
<keyword evidence="1" id="KW-0812">Transmembrane</keyword>
<feature type="transmembrane region" description="Helical" evidence="1">
    <location>
        <begin position="12"/>
        <end position="30"/>
    </location>
</feature>
<reference evidence="4" key="1">
    <citation type="journal article" date="2019" name="Int. J. Syst. Evol. Microbiol.">
        <title>The Global Catalogue of Microorganisms (GCM) 10K type strain sequencing project: providing services to taxonomists for standard genome sequencing and annotation.</title>
        <authorList>
            <consortium name="The Broad Institute Genomics Platform"/>
            <consortium name="The Broad Institute Genome Sequencing Center for Infectious Disease"/>
            <person name="Wu L."/>
            <person name="Ma J."/>
        </authorList>
    </citation>
    <scope>NUCLEOTIDE SEQUENCE [LARGE SCALE GENOMIC DNA]</scope>
    <source>
        <strain evidence="4">JCM 13595</strain>
    </source>
</reference>
<feature type="domain" description="DUF1468" evidence="2">
    <location>
        <begin position="13"/>
        <end position="146"/>
    </location>
</feature>